<comment type="caution">
    <text evidence="10">The sequence shown here is derived from an EMBL/GenBank/DDBJ whole genome shotgun (WGS) entry which is preliminary data.</text>
</comment>
<feature type="compositionally biased region" description="Polar residues" evidence="8">
    <location>
        <begin position="552"/>
        <end position="561"/>
    </location>
</feature>
<proteinExistence type="inferred from homology"/>
<evidence type="ECO:0000313" key="11">
    <source>
        <dbReference type="Proteomes" id="UP001161017"/>
    </source>
</evidence>
<protein>
    <recommendedName>
        <fullName evidence="3">ubiquitinyl hydrolase 1</fullName>
        <ecNumber evidence="3">3.4.19.12</ecNumber>
    </recommendedName>
</protein>
<feature type="compositionally biased region" description="Basic residues" evidence="8">
    <location>
        <begin position="758"/>
        <end position="768"/>
    </location>
</feature>
<keyword evidence="4" id="KW-0645">Protease</keyword>
<dbReference type="InterPro" id="IPR028889">
    <property type="entry name" value="USP"/>
</dbReference>
<evidence type="ECO:0000256" key="2">
    <source>
        <dbReference type="ARBA" id="ARBA00009085"/>
    </source>
</evidence>
<reference evidence="10" key="1">
    <citation type="journal article" date="2023" name="Genome Biol. Evol.">
        <title>First Whole Genome Sequence and Flow Cytometry Genome Size Data for the Lichen-Forming Fungus Ramalina farinacea (Ascomycota).</title>
        <authorList>
            <person name="Llewellyn T."/>
            <person name="Mian S."/>
            <person name="Hill R."/>
            <person name="Leitch I.J."/>
            <person name="Gaya E."/>
        </authorList>
    </citation>
    <scope>NUCLEOTIDE SEQUENCE</scope>
    <source>
        <strain evidence="10">LIQ254RAFAR</strain>
    </source>
</reference>
<dbReference type="AlphaFoldDB" id="A0AA43QTZ1"/>
<keyword evidence="5" id="KW-0833">Ubl conjugation pathway</keyword>
<accession>A0AA43QTZ1</accession>
<dbReference type="GO" id="GO:0005634">
    <property type="term" value="C:nucleus"/>
    <property type="evidence" value="ECO:0007669"/>
    <property type="project" value="UniProtKB-SubCell"/>
</dbReference>
<feature type="domain" description="USP" evidence="9">
    <location>
        <begin position="126"/>
        <end position="545"/>
    </location>
</feature>
<dbReference type="GO" id="GO:0006508">
    <property type="term" value="P:proteolysis"/>
    <property type="evidence" value="ECO:0007669"/>
    <property type="project" value="UniProtKB-KW"/>
</dbReference>
<dbReference type="InterPro" id="IPR038765">
    <property type="entry name" value="Papain-like_cys_pep_sf"/>
</dbReference>
<evidence type="ECO:0000256" key="1">
    <source>
        <dbReference type="ARBA" id="ARBA00000707"/>
    </source>
</evidence>
<dbReference type="EC" id="3.4.19.12" evidence="3"/>
<name>A0AA43QTZ1_9LECA</name>
<feature type="compositionally biased region" description="Basic and acidic residues" evidence="8">
    <location>
        <begin position="769"/>
        <end position="781"/>
    </location>
</feature>
<keyword evidence="7" id="KW-0788">Thiol protease</keyword>
<dbReference type="GO" id="GO:0016579">
    <property type="term" value="P:protein deubiquitination"/>
    <property type="evidence" value="ECO:0007669"/>
    <property type="project" value="InterPro"/>
</dbReference>
<dbReference type="PROSITE" id="PS50235">
    <property type="entry name" value="USP_3"/>
    <property type="match status" value="1"/>
</dbReference>
<dbReference type="SUPFAM" id="SSF54001">
    <property type="entry name" value="Cysteine proteinases"/>
    <property type="match status" value="1"/>
</dbReference>
<keyword evidence="6" id="KW-0378">Hydrolase</keyword>
<evidence type="ECO:0000256" key="6">
    <source>
        <dbReference type="ARBA" id="ARBA00022801"/>
    </source>
</evidence>
<dbReference type="PANTHER" id="PTHR24006">
    <property type="entry name" value="UBIQUITIN CARBOXYL-TERMINAL HYDROLASE"/>
    <property type="match status" value="1"/>
</dbReference>
<evidence type="ECO:0000256" key="7">
    <source>
        <dbReference type="ARBA" id="ARBA00022807"/>
    </source>
</evidence>
<dbReference type="GO" id="GO:0004843">
    <property type="term" value="F:cysteine-type deubiquitinase activity"/>
    <property type="evidence" value="ECO:0007669"/>
    <property type="project" value="UniProtKB-EC"/>
</dbReference>
<feature type="compositionally biased region" description="Low complexity" evidence="8">
    <location>
        <begin position="686"/>
        <end position="708"/>
    </location>
</feature>
<dbReference type="Pfam" id="PF00443">
    <property type="entry name" value="UCH"/>
    <property type="match status" value="1"/>
</dbReference>
<evidence type="ECO:0000256" key="4">
    <source>
        <dbReference type="ARBA" id="ARBA00022670"/>
    </source>
</evidence>
<dbReference type="Proteomes" id="UP001161017">
    <property type="component" value="Unassembled WGS sequence"/>
</dbReference>
<sequence length="781" mass="87436">MAFTRLRPKRSPYLQASDQAIECISANSRKFLLQPKDQTVFTRLNGVFIDEEKDRKSSKDEEAKIKAIRQRLLRHGIRSFKDSDIAFVLSTQYSRGDLEKSYELLLILEDSEEGIINPWKADVKLLGAVNREGVTCYLDALLFAMFARLGSFEAMLYKNFEDEQRKRLATLLRLWVNVLRAGKLITVDIVCHSISLSQLASAYTWTQTKQIQLQLANCGWSEAKEVRQQDASEAFTFITETLALPLLTLKMDIFHTGKEDQNDDHKFINERLLELAIPEEPIDGHSITLEECLELFFNNKIEVKRYLDSLERRNTMTSIRSRGSVSSTKGFATHVEVAELNDSQPSSPVRPVMLRHRAPSLIQDHYINEKHSLLKGEDDGTGQPRTRKEVMMPAWQFFSLIPWYTNNQPKTDAQVAAHFSTTRPVLGICLKRYGVNNSGIAFKRRTHIDIPLEIGLPHFVSDDAISDDGPAFGNFKLSLQSVVCHEGLTVESGHYISLVRSPDPSGQGQDQWMRFDDIARERATFVSIEDRLRRDSPYLLFYQVIPIEGEPSTVNSENVTINGEAPPSYADSNTSNRSKPDSGIGGDVFGRRRTSDENALPRTSLDSTSIGERRGRSSMTGERPRSVALNDRSNGSVAPPAPTVEAPPIQHFADAVAAATRSELGVLNDGPNTLTASRRGSKATKSSSRSRPGSSSGEGRLSGSLTRLANRISRDKLSSVPAQAERRSEEVQGNNNPVSLEVDKANERARLKKEAKEKHKGAKHHHHLIKGEKPDRECSIM</sequence>
<gene>
    <name evidence="10" type="ORF">OHK93_002858</name>
</gene>
<dbReference type="PANTHER" id="PTHR24006:SF722">
    <property type="entry name" value="UBIQUITIN CARBOXYL-TERMINAL HYDROLASE 48"/>
    <property type="match status" value="1"/>
</dbReference>
<evidence type="ECO:0000256" key="8">
    <source>
        <dbReference type="SAM" id="MobiDB-lite"/>
    </source>
</evidence>
<dbReference type="InterPro" id="IPR001394">
    <property type="entry name" value="Peptidase_C19_UCH"/>
</dbReference>
<feature type="region of interest" description="Disordered" evidence="8">
    <location>
        <begin position="664"/>
        <end position="781"/>
    </location>
</feature>
<organism evidence="10 11">
    <name type="scientific">Ramalina farinacea</name>
    <dbReference type="NCBI Taxonomy" id="258253"/>
    <lineage>
        <taxon>Eukaryota</taxon>
        <taxon>Fungi</taxon>
        <taxon>Dikarya</taxon>
        <taxon>Ascomycota</taxon>
        <taxon>Pezizomycotina</taxon>
        <taxon>Lecanoromycetes</taxon>
        <taxon>OSLEUM clade</taxon>
        <taxon>Lecanoromycetidae</taxon>
        <taxon>Lecanorales</taxon>
        <taxon>Lecanorineae</taxon>
        <taxon>Ramalinaceae</taxon>
        <taxon>Ramalina</taxon>
    </lineage>
</organism>
<dbReference type="GO" id="GO:0005829">
    <property type="term" value="C:cytosol"/>
    <property type="evidence" value="ECO:0007669"/>
    <property type="project" value="TreeGrafter"/>
</dbReference>
<feature type="compositionally biased region" description="Basic and acidic residues" evidence="8">
    <location>
        <begin position="741"/>
        <end position="757"/>
    </location>
</feature>
<dbReference type="EMBL" id="JAPUFD010000015">
    <property type="protein sequence ID" value="MDI1491649.1"/>
    <property type="molecule type" value="Genomic_DNA"/>
</dbReference>
<evidence type="ECO:0000259" key="9">
    <source>
        <dbReference type="PROSITE" id="PS50235"/>
    </source>
</evidence>
<dbReference type="Gene3D" id="3.90.70.10">
    <property type="entry name" value="Cysteine proteinases"/>
    <property type="match status" value="2"/>
</dbReference>
<evidence type="ECO:0000256" key="5">
    <source>
        <dbReference type="ARBA" id="ARBA00022786"/>
    </source>
</evidence>
<comment type="similarity">
    <text evidence="2">Belongs to the peptidase C19 family.</text>
</comment>
<feature type="region of interest" description="Disordered" evidence="8">
    <location>
        <begin position="552"/>
        <end position="646"/>
    </location>
</feature>
<evidence type="ECO:0000313" key="10">
    <source>
        <dbReference type="EMBL" id="MDI1491649.1"/>
    </source>
</evidence>
<evidence type="ECO:0000256" key="3">
    <source>
        <dbReference type="ARBA" id="ARBA00012759"/>
    </source>
</evidence>
<dbReference type="InterPro" id="IPR050164">
    <property type="entry name" value="Peptidase_C19"/>
</dbReference>
<comment type="catalytic activity">
    <reaction evidence="1">
        <text>Thiol-dependent hydrolysis of ester, thioester, amide, peptide and isopeptide bonds formed by the C-terminal Gly of ubiquitin (a 76-residue protein attached to proteins as an intracellular targeting signal).</text>
        <dbReference type="EC" id="3.4.19.12"/>
    </reaction>
</comment>
<keyword evidence="11" id="KW-1185">Reference proteome</keyword>